<keyword evidence="2" id="KW-0812">Transmembrane</keyword>
<evidence type="ECO:0000313" key="3">
    <source>
        <dbReference type="EnsemblPlants" id="AUR62009816-RA:cds"/>
    </source>
</evidence>
<dbReference type="PANTHER" id="PTHR12161:SF44">
    <property type="entry name" value="REGULATOR OF VPS4 ACTIVITY IN THE MVB PATHWAY PROTEIN"/>
    <property type="match status" value="1"/>
</dbReference>
<dbReference type="OMA" id="YFYTNNS"/>
<keyword evidence="4" id="KW-1185">Reference proteome</keyword>
<reference evidence="3" key="1">
    <citation type="journal article" date="2017" name="Nature">
        <title>The genome of Chenopodium quinoa.</title>
        <authorList>
            <person name="Jarvis D.E."/>
            <person name="Ho Y.S."/>
            <person name="Lightfoot D.J."/>
            <person name="Schmoeckel S.M."/>
            <person name="Li B."/>
            <person name="Borm T.J.A."/>
            <person name="Ohyanagi H."/>
            <person name="Mineta K."/>
            <person name="Michell C.T."/>
            <person name="Saber N."/>
            <person name="Kharbatia N.M."/>
            <person name="Rupper R.R."/>
            <person name="Sharp A.R."/>
            <person name="Dally N."/>
            <person name="Boughton B.A."/>
            <person name="Woo Y.H."/>
            <person name="Gao G."/>
            <person name="Schijlen E.G.W.M."/>
            <person name="Guo X."/>
            <person name="Momin A.A."/>
            <person name="Negrao S."/>
            <person name="Al-Babili S."/>
            <person name="Gehring C."/>
            <person name="Roessner U."/>
            <person name="Jung C."/>
            <person name="Murphy K."/>
            <person name="Arold S.T."/>
            <person name="Gojobori T."/>
            <person name="van der Linden C.G."/>
            <person name="van Loo E.N."/>
            <person name="Jellen E.N."/>
            <person name="Maughan P.J."/>
            <person name="Tester M."/>
        </authorList>
    </citation>
    <scope>NUCLEOTIDE SEQUENCE [LARGE SCALE GENOMIC DNA]</scope>
    <source>
        <strain evidence="3">cv. PI 614886</strain>
    </source>
</reference>
<organism evidence="3 4">
    <name type="scientific">Chenopodium quinoa</name>
    <name type="common">Quinoa</name>
    <dbReference type="NCBI Taxonomy" id="63459"/>
    <lineage>
        <taxon>Eukaryota</taxon>
        <taxon>Viridiplantae</taxon>
        <taxon>Streptophyta</taxon>
        <taxon>Embryophyta</taxon>
        <taxon>Tracheophyta</taxon>
        <taxon>Spermatophyta</taxon>
        <taxon>Magnoliopsida</taxon>
        <taxon>eudicotyledons</taxon>
        <taxon>Gunneridae</taxon>
        <taxon>Pentapetalae</taxon>
        <taxon>Caryophyllales</taxon>
        <taxon>Chenopodiaceae</taxon>
        <taxon>Chenopodioideae</taxon>
        <taxon>Atripliceae</taxon>
        <taxon>Chenopodium</taxon>
    </lineage>
</organism>
<keyword evidence="2" id="KW-0472">Membrane</keyword>
<keyword evidence="2" id="KW-1133">Transmembrane helix</keyword>
<name>A0A803LD77_CHEQI</name>
<sequence length="431" mass="49142">SVRCGDLPELRLVRKLFEERYGRNVTVAAVELHPGNLVNIQVRDKLTIQSVSEDVKNRLLDEILKVSLFKPGLLALEYKPDSQVQSSKAIELYEAQGKGSSVNKNFDSTSTSCSIVLQSYPSIAEALKEAKVHSFALLSTPYSECEAGAIQVIKSDQTGNAAGSGCSSIEHQYTDQDSVIYLDDIQEFKSPTKQRNSMHCLDQDQRFFVFRSSSLYDKHSDQLARKRIRWGSESTETQIVEDVECENCYSYKSDNRRKYQRKEEFEQMEKFYLLEQGCKKLESRCSLHQPCYFYTNNSNNANYQGKEEIQAIDLPQTPLKLDYMDTLLPSKSRALKSYVRAATMPQSREIMVIKSCTEMSRSNSLPLQMNYSSRKHVHPKLPDYDEIAAKFRALKKAHQLNKSTRPLKVPAPLIPLILLLTFLSFHISLVS</sequence>
<feature type="transmembrane region" description="Helical" evidence="2">
    <location>
        <begin position="409"/>
        <end position="430"/>
    </location>
</feature>
<dbReference type="InterPro" id="IPR005061">
    <property type="entry name" value="Ist1"/>
</dbReference>
<dbReference type="Gene3D" id="1.20.1260.60">
    <property type="entry name" value="Vacuolar protein sorting-associated protein Ist1"/>
    <property type="match status" value="1"/>
</dbReference>
<dbReference type="Pfam" id="PF03398">
    <property type="entry name" value="Ist1"/>
    <property type="match status" value="1"/>
</dbReference>
<dbReference type="InterPro" id="IPR042277">
    <property type="entry name" value="IST1-like"/>
</dbReference>
<dbReference type="AlphaFoldDB" id="A0A803LD77"/>
<evidence type="ECO:0000256" key="1">
    <source>
        <dbReference type="ARBA" id="ARBA00005536"/>
    </source>
</evidence>
<comment type="similarity">
    <text evidence="1">Belongs to the IST1 family.</text>
</comment>
<dbReference type="Gramene" id="AUR62009816-RA">
    <property type="protein sequence ID" value="AUR62009816-RA:cds"/>
    <property type="gene ID" value="AUR62009816"/>
</dbReference>
<protein>
    <submittedName>
        <fullName evidence="3">Uncharacterized protein</fullName>
    </submittedName>
</protein>
<reference evidence="3" key="2">
    <citation type="submission" date="2021-03" db="UniProtKB">
        <authorList>
            <consortium name="EnsemblPlants"/>
        </authorList>
    </citation>
    <scope>IDENTIFICATION</scope>
</reference>
<accession>A0A803LD77</accession>
<proteinExistence type="inferred from homology"/>
<evidence type="ECO:0000313" key="4">
    <source>
        <dbReference type="Proteomes" id="UP000596660"/>
    </source>
</evidence>
<evidence type="ECO:0000256" key="2">
    <source>
        <dbReference type="SAM" id="Phobius"/>
    </source>
</evidence>
<dbReference type="Proteomes" id="UP000596660">
    <property type="component" value="Unplaced"/>
</dbReference>
<dbReference type="PANTHER" id="PTHR12161">
    <property type="entry name" value="IST1 FAMILY MEMBER"/>
    <property type="match status" value="1"/>
</dbReference>
<dbReference type="EnsemblPlants" id="AUR62009816-RA">
    <property type="protein sequence ID" value="AUR62009816-RA:cds"/>
    <property type="gene ID" value="AUR62009816"/>
</dbReference>
<dbReference type="GO" id="GO:0015031">
    <property type="term" value="P:protein transport"/>
    <property type="evidence" value="ECO:0007669"/>
    <property type="project" value="InterPro"/>
</dbReference>